<accession>A0AA45WKF7</accession>
<evidence type="ECO:0000313" key="1">
    <source>
        <dbReference type="EMBL" id="SMP06525.1"/>
    </source>
</evidence>
<gene>
    <name evidence="1" type="ORF">SAMN06265361_101705</name>
</gene>
<keyword evidence="2" id="KW-1185">Reference proteome</keyword>
<dbReference type="AlphaFoldDB" id="A0AA45WKF7"/>
<comment type="caution">
    <text evidence="1">The sequence shown here is derived from an EMBL/GenBank/DDBJ whole genome shotgun (WGS) entry which is preliminary data.</text>
</comment>
<sequence length="39" mass="4456">MAKTCPRCGIGELNKKKGYIYCDTCIYEEYDGEDDEDDA</sequence>
<organism evidence="1 2">
    <name type="scientific">Laceyella tengchongensis</name>
    <dbReference type="NCBI Taxonomy" id="574699"/>
    <lineage>
        <taxon>Bacteria</taxon>
        <taxon>Bacillati</taxon>
        <taxon>Bacillota</taxon>
        <taxon>Bacilli</taxon>
        <taxon>Bacillales</taxon>
        <taxon>Thermoactinomycetaceae</taxon>
        <taxon>Laceyella</taxon>
    </lineage>
</organism>
<dbReference type="EMBL" id="FXTU01000001">
    <property type="protein sequence ID" value="SMP06525.1"/>
    <property type="molecule type" value="Genomic_DNA"/>
</dbReference>
<proteinExistence type="predicted"/>
<evidence type="ECO:0000313" key="2">
    <source>
        <dbReference type="Proteomes" id="UP001157946"/>
    </source>
</evidence>
<dbReference type="Proteomes" id="UP001157946">
    <property type="component" value="Unassembled WGS sequence"/>
</dbReference>
<reference evidence="1" key="1">
    <citation type="submission" date="2017-05" db="EMBL/GenBank/DDBJ databases">
        <authorList>
            <person name="Varghese N."/>
            <person name="Submissions S."/>
        </authorList>
    </citation>
    <scope>NUCLEOTIDE SEQUENCE</scope>
    <source>
        <strain evidence="1">DSM 45262</strain>
    </source>
</reference>
<name>A0AA45WKF7_9BACL</name>
<protein>
    <submittedName>
        <fullName evidence="1">Uncharacterized protein</fullName>
    </submittedName>
</protein>